<organism evidence="1 2">
    <name type="scientific">Ureibacillus thermosphaericus</name>
    <dbReference type="NCBI Taxonomy" id="51173"/>
    <lineage>
        <taxon>Bacteria</taxon>
        <taxon>Bacillati</taxon>
        <taxon>Bacillota</taxon>
        <taxon>Bacilli</taxon>
        <taxon>Bacillales</taxon>
        <taxon>Caryophanaceae</taxon>
        <taxon>Ureibacillus</taxon>
    </lineage>
</organism>
<gene>
    <name evidence="1" type="ORF">HNR36_000990</name>
</gene>
<dbReference type="Proteomes" id="UP000557217">
    <property type="component" value="Unassembled WGS sequence"/>
</dbReference>
<comment type="caution">
    <text evidence="1">The sequence shown here is derived from an EMBL/GenBank/DDBJ whole genome shotgun (WGS) entry which is preliminary data.</text>
</comment>
<keyword evidence="2" id="KW-1185">Reference proteome</keyword>
<reference evidence="1 2" key="1">
    <citation type="submission" date="2020-08" db="EMBL/GenBank/DDBJ databases">
        <title>Genomic Encyclopedia of Type Strains, Phase IV (KMG-IV): sequencing the most valuable type-strain genomes for metagenomic binning, comparative biology and taxonomic classification.</title>
        <authorList>
            <person name="Goeker M."/>
        </authorList>
    </citation>
    <scope>NUCLEOTIDE SEQUENCE [LARGE SCALE GENOMIC DNA]</scope>
    <source>
        <strain evidence="1 2">DSM 10633</strain>
    </source>
</reference>
<protein>
    <submittedName>
        <fullName evidence="1">Uncharacterized protein</fullName>
    </submittedName>
</protein>
<evidence type="ECO:0000313" key="2">
    <source>
        <dbReference type="Proteomes" id="UP000557217"/>
    </source>
</evidence>
<name>A0A840PTS9_URETH</name>
<accession>A0A840PTS9</accession>
<sequence>MRSRFTRAVLFAALIIILAFLFQQITIQFSGEGFDTPQEALPKDAEYEWIEGPKTEKEHRYFFLSNGNYFGTGVAKKNLKGWSSGNGVYAKLPKRLNENEITSAHSDGKILYGLINKEGQVEVIVNGEKATLLNLSTLPKETIDLYKVNDYFIWYVDLEKLQDSEHFHIVVKNDKDEILSELSI</sequence>
<proteinExistence type="predicted"/>
<dbReference type="EMBL" id="JACHGZ010000008">
    <property type="protein sequence ID" value="MBB5148604.1"/>
    <property type="molecule type" value="Genomic_DNA"/>
</dbReference>
<evidence type="ECO:0000313" key="1">
    <source>
        <dbReference type="EMBL" id="MBB5148604.1"/>
    </source>
</evidence>
<dbReference type="RefSeq" id="WP_168412118.1">
    <property type="nucleotide sequence ID" value="NZ_JAAXPW010000008.1"/>
</dbReference>
<dbReference type="AlphaFoldDB" id="A0A840PTS9"/>